<dbReference type="Proteomes" id="UP000238220">
    <property type="component" value="Unassembled WGS sequence"/>
</dbReference>
<keyword evidence="10 11" id="KW-0472">Membrane</keyword>
<keyword evidence="3" id="KW-1003">Cell membrane</keyword>
<evidence type="ECO:0000259" key="12">
    <source>
        <dbReference type="PROSITE" id="PS50893"/>
    </source>
</evidence>
<dbReference type="Gene3D" id="1.20.1560.10">
    <property type="entry name" value="ABC transporter type 1, transmembrane domain"/>
    <property type="match status" value="1"/>
</dbReference>
<keyword evidence="15" id="KW-1185">Reference proteome</keyword>
<dbReference type="GO" id="GO:0005886">
    <property type="term" value="C:plasma membrane"/>
    <property type="evidence" value="ECO:0007669"/>
    <property type="project" value="UniProtKB-SubCell"/>
</dbReference>
<dbReference type="InterPro" id="IPR039421">
    <property type="entry name" value="Type_1_exporter"/>
</dbReference>
<dbReference type="InterPro" id="IPR036640">
    <property type="entry name" value="ABC1_TM_sf"/>
</dbReference>
<dbReference type="GO" id="GO:0005524">
    <property type="term" value="F:ATP binding"/>
    <property type="evidence" value="ECO:0007669"/>
    <property type="project" value="UniProtKB-KW"/>
</dbReference>
<dbReference type="PROSITE" id="PS50893">
    <property type="entry name" value="ABC_TRANSPORTER_2"/>
    <property type="match status" value="1"/>
</dbReference>
<evidence type="ECO:0000313" key="15">
    <source>
        <dbReference type="Proteomes" id="UP000238220"/>
    </source>
</evidence>
<dbReference type="AlphaFoldDB" id="A0A2S5TDF5"/>
<evidence type="ECO:0000256" key="4">
    <source>
        <dbReference type="ARBA" id="ARBA00022692"/>
    </source>
</evidence>
<evidence type="ECO:0000256" key="1">
    <source>
        <dbReference type="ARBA" id="ARBA00004651"/>
    </source>
</evidence>
<dbReference type="InterPro" id="IPR003593">
    <property type="entry name" value="AAA+_ATPase"/>
</dbReference>
<dbReference type="FunFam" id="3.40.50.300:FF:000140">
    <property type="entry name" value="Lipid A export ATP-binding/permease protein MsbA"/>
    <property type="match status" value="1"/>
</dbReference>
<dbReference type="GO" id="GO:0015421">
    <property type="term" value="F:ABC-type oligopeptide transporter activity"/>
    <property type="evidence" value="ECO:0007669"/>
    <property type="project" value="TreeGrafter"/>
</dbReference>
<evidence type="ECO:0000256" key="6">
    <source>
        <dbReference type="ARBA" id="ARBA00022840"/>
    </source>
</evidence>
<dbReference type="PROSITE" id="PS50929">
    <property type="entry name" value="ABC_TM1F"/>
    <property type="match status" value="1"/>
</dbReference>
<evidence type="ECO:0000256" key="8">
    <source>
        <dbReference type="ARBA" id="ARBA00022989"/>
    </source>
</evidence>
<feature type="transmembrane region" description="Helical" evidence="11">
    <location>
        <begin position="126"/>
        <end position="152"/>
    </location>
</feature>
<dbReference type="PROSITE" id="PS00211">
    <property type="entry name" value="ABC_TRANSPORTER_1"/>
    <property type="match status" value="1"/>
</dbReference>
<comment type="subcellular location">
    <subcellularLocation>
        <location evidence="1">Cell membrane</location>
        <topology evidence="1">Multi-pass membrane protein</topology>
    </subcellularLocation>
</comment>
<dbReference type="PANTHER" id="PTHR43394">
    <property type="entry name" value="ATP-DEPENDENT PERMEASE MDL1, MITOCHONDRIAL"/>
    <property type="match status" value="1"/>
</dbReference>
<organism evidence="14 15">
    <name type="scientific">Solimonas fluminis</name>
    <dbReference type="NCBI Taxonomy" id="2086571"/>
    <lineage>
        <taxon>Bacteria</taxon>
        <taxon>Pseudomonadati</taxon>
        <taxon>Pseudomonadota</taxon>
        <taxon>Gammaproteobacteria</taxon>
        <taxon>Nevskiales</taxon>
        <taxon>Nevskiaceae</taxon>
        <taxon>Solimonas</taxon>
    </lineage>
</organism>
<dbReference type="InterPro" id="IPR003439">
    <property type="entry name" value="ABC_transporter-like_ATP-bd"/>
</dbReference>
<evidence type="ECO:0000256" key="9">
    <source>
        <dbReference type="ARBA" id="ARBA00023055"/>
    </source>
</evidence>
<dbReference type="Pfam" id="PF00005">
    <property type="entry name" value="ABC_tran"/>
    <property type="match status" value="1"/>
</dbReference>
<dbReference type="OrthoDB" id="9806127at2"/>
<proteinExistence type="predicted"/>
<dbReference type="NCBIfam" id="TIGR02203">
    <property type="entry name" value="MsbA_lipidA"/>
    <property type="match status" value="1"/>
</dbReference>
<evidence type="ECO:0000256" key="3">
    <source>
        <dbReference type="ARBA" id="ARBA00022475"/>
    </source>
</evidence>
<keyword evidence="9" id="KW-0445">Lipid transport</keyword>
<dbReference type="GO" id="GO:0034040">
    <property type="term" value="F:ATPase-coupled lipid transmembrane transporter activity"/>
    <property type="evidence" value="ECO:0007669"/>
    <property type="project" value="InterPro"/>
</dbReference>
<keyword evidence="6 14" id="KW-0067">ATP-binding</keyword>
<accession>A0A2S5TDF5</accession>
<keyword evidence="7" id="KW-1278">Translocase</keyword>
<keyword evidence="8 11" id="KW-1133">Transmembrane helix</keyword>
<name>A0A2S5TDF5_9GAMM</name>
<dbReference type="InterPro" id="IPR027417">
    <property type="entry name" value="P-loop_NTPase"/>
</dbReference>
<dbReference type="SMART" id="SM00382">
    <property type="entry name" value="AAA"/>
    <property type="match status" value="1"/>
</dbReference>
<dbReference type="InterPro" id="IPR011917">
    <property type="entry name" value="ABC_transpr_lipidA"/>
</dbReference>
<evidence type="ECO:0000256" key="10">
    <source>
        <dbReference type="ARBA" id="ARBA00023136"/>
    </source>
</evidence>
<keyword evidence="2" id="KW-0813">Transport</keyword>
<dbReference type="SUPFAM" id="SSF52540">
    <property type="entry name" value="P-loop containing nucleoside triphosphate hydrolases"/>
    <property type="match status" value="1"/>
</dbReference>
<dbReference type="Gene3D" id="3.40.50.300">
    <property type="entry name" value="P-loop containing nucleotide triphosphate hydrolases"/>
    <property type="match status" value="1"/>
</dbReference>
<feature type="domain" description="ABC transmembrane type-1" evidence="13">
    <location>
        <begin position="19"/>
        <end position="301"/>
    </location>
</feature>
<evidence type="ECO:0000313" key="14">
    <source>
        <dbReference type="EMBL" id="PPE73010.1"/>
    </source>
</evidence>
<feature type="transmembrane region" description="Helical" evidence="11">
    <location>
        <begin position="244"/>
        <end position="261"/>
    </location>
</feature>
<dbReference type="CDD" id="cd18552">
    <property type="entry name" value="ABC_6TM_MsbA_like"/>
    <property type="match status" value="1"/>
</dbReference>
<dbReference type="InterPro" id="IPR011527">
    <property type="entry name" value="ABC1_TM_dom"/>
</dbReference>
<sequence>MAVYRRLLGYTRPYWPVFLLASLGMVLAAATQVGFMSLVKPLLDGTFIDRDPAVIRWVPWAIVGLFLMRGISEFISSFGMSWIGRRVIKALRGELFDHLLKLPASFYDRMSSGQLIARLTYHVEQVAEAVTTAFTSIIKDGLTVVGLIVWMLWLNWELTLFCLGVAPLIAGVISYVSRRFRKVSARIQRNIGIVTQASEEAIGGQRVIKIYNGQQQERRRFEGVNEQQRWLSMKLVATKAGSDALIQFIAAWAVAFIIYFATQPQMLQAITPGTFVSFLGAMLSLMNPIRSLSNVNERLQRGIAAATDVFKLMSESGEPGGGDRPLERAQGLVEFQDVRFRYATQTTDALRGVSVTVKPGQTVAFVGASGSGKSTLLALLPRFYDVESGAVKVDGHDVRDYPLQRLRAQIALVDQQVRLFDATVAENIAYGLDPAPDESVLIEAAKAAYAWEFISRLPQGMHTPIGQNGSKLSGGQRQRLAIARALAKNAPILILDEATSALDTESERYIQSALEQLVKGRTTLVIAHRLSTIQNADLIVVMRDGQVVEQGTHAELLALQGTYSALHSLQFREDAADSGETSAG</sequence>
<dbReference type="PANTHER" id="PTHR43394:SF1">
    <property type="entry name" value="ATP-BINDING CASSETTE SUB-FAMILY B MEMBER 10, MITOCHONDRIAL"/>
    <property type="match status" value="1"/>
</dbReference>
<feature type="transmembrane region" description="Helical" evidence="11">
    <location>
        <begin position="158"/>
        <end position="176"/>
    </location>
</feature>
<evidence type="ECO:0000256" key="7">
    <source>
        <dbReference type="ARBA" id="ARBA00022967"/>
    </source>
</evidence>
<dbReference type="InterPro" id="IPR017871">
    <property type="entry name" value="ABC_transporter-like_CS"/>
</dbReference>
<evidence type="ECO:0000256" key="2">
    <source>
        <dbReference type="ARBA" id="ARBA00022448"/>
    </source>
</evidence>
<feature type="transmembrane region" description="Helical" evidence="11">
    <location>
        <begin position="14"/>
        <end position="37"/>
    </location>
</feature>
<evidence type="ECO:0000256" key="5">
    <source>
        <dbReference type="ARBA" id="ARBA00022741"/>
    </source>
</evidence>
<comment type="caution">
    <text evidence="14">The sequence shown here is derived from an EMBL/GenBank/DDBJ whole genome shotgun (WGS) entry which is preliminary data.</text>
</comment>
<gene>
    <name evidence="14" type="primary">msbA</name>
    <name evidence="14" type="ORF">C3942_15960</name>
</gene>
<evidence type="ECO:0000256" key="11">
    <source>
        <dbReference type="SAM" id="Phobius"/>
    </source>
</evidence>
<dbReference type="Pfam" id="PF00664">
    <property type="entry name" value="ABC_membrane"/>
    <property type="match status" value="1"/>
</dbReference>
<keyword evidence="5" id="KW-0547">Nucleotide-binding</keyword>
<dbReference type="SUPFAM" id="SSF90123">
    <property type="entry name" value="ABC transporter transmembrane region"/>
    <property type="match status" value="1"/>
</dbReference>
<feature type="transmembrane region" description="Helical" evidence="11">
    <location>
        <begin position="57"/>
        <end position="83"/>
    </location>
</feature>
<feature type="domain" description="ABC transporter" evidence="12">
    <location>
        <begin position="333"/>
        <end position="569"/>
    </location>
</feature>
<evidence type="ECO:0000259" key="13">
    <source>
        <dbReference type="PROSITE" id="PS50929"/>
    </source>
</evidence>
<dbReference type="GO" id="GO:0016887">
    <property type="term" value="F:ATP hydrolysis activity"/>
    <property type="evidence" value="ECO:0007669"/>
    <property type="project" value="InterPro"/>
</dbReference>
<protein>
    <submittedName>
        <fullName evidence="14">Lipid A export permease/ATP-binding protein MsbA</fullName>
    </submittedName>
</protein>
<reference evidence="14 15" key="1">
    <citation type="submission" date="2018-02" db="EMBL/GenBank/DDBJ databases">
        <title>Genome sequencing of Solimonas sp. HR-BB.</title>
        <authorList>
            <person name="Lee Y."/>
            <person name="Jeon C.O."/>
        </authorList>
    </citation>
    <scope>NUCLEOTIDE SEQUENCE [LARGE SCALE GENOMIC DNA]</scope>
    <source>
        <strain evidence="14 15">HR-BB</strain>
    </source>
</reference>
<keyword evidence="4 11" id="KW-0812">Transmembrane</keyword>
<dbReference type="EMBL" id="PSNW01000009">
    <property type="protein sequence ID" value="PPE73010.1"/>
    <property type="molecule type" value="Genomic_DNA"/>
</dbReference>